<evidence type="ECO:0000259" key="1">
    <source>
        <dbReference type="Pfam" id="PF00561"/>
    </source>
</evidence>
<dbReference type="Proteomes" id="UP001500902">
    <property type="component" value="Unassembled WGS sequence"/>
</dbReference>
<dbReference type="Gene3D" id="3.40.50.1820">
    <property type="entry name" value="alpha/beta hydrolase"/>
    <property type="match status" value="1"/>
</dbReference>
<evidence type="ECO:0000313" key="2">
    <source>
        <dbReference type="EMBL" id="GAA3649106.1"/>
    </source>
</evidence>
<sequence length="346" mass="37708">MCLPGDVAGSGSLGWVEVVRLLTRSLAAVAVTAGALGLASAAYQTWGSTRDRRRYPPPGRMIDVGGRRIHLWIEGAGDPAVVVVPALGESCLDFAALLPALAAETRTVVFDRAGLGWSDPVRKPMAQLDAADDLRTALHQAGVEPPYVLVGHSMGGYVLRLFAAAYPGEVAGLVFVDSSHPEQHRIPGYHWKTVRYAAARRARWFGVRRLLVDLGLPSPRSSAVPAEYAAAWTALRLGDRQRRTSWWELALRAQIAAAVGERTGPLGSTPVTVLTCSKNDPYATTRKERALLRQHLQSWYPLQADLAALSTDSKHVVARRAGHYIHHHEPELVVEAILDMVRRVRP</sequence>
<dbReference type="Pfam" id="PF00561">
    <property type="entry name" value="Abhydrolase_1"/>
    <property type="match status" value="1"/>
</dbReference>
<feature type="domain" description="AB hydrolase-1" evidence="1">
    <location>
        <begin position="79"/>
        <end position="199"/>
    </location>
</feature>
<keyword evidence="2" id="KW-0378">Hydrolase</keyword>
<dbReference type="EMBL" id="BAAAZP010000013">
    <property type="protein sequence ID" value="GAA3649106.1"/>
    <property type="molecule type" value="Genomic_DNA"/>
</dbReference>
<protein>
    <submittedName>
        <fullName evidence="2">Alpha/beta hydrolase</fullName>
    </submittedName>
</protein>
<comment type="caution">
    <text evidence="2">The sequence shown here is derived from an EMBL/GenBank/DDBJ whole genome shotgun (WGS) entry which is preliminary data.</text>
</comment>
<proteinExistence type="predicted"/>
<dbReference type="GO" id="GO:0016787">
    <property type="term" value="F:hydrolase activity"/>
    <property type="evidence" value="ECO:0007669"/>
    <property type="project" value="UniProtKB-KW"/>
</dbReference>
<dbReference type="PANTHER" id="PTHR43798">
    <property type="entry name" value="MONOACYLGLYCEROL LIPASE"/>
    <property type="match status" value="1"/>
</dbReference>
<dbReference type="InterPro" id="IPR029058">
    <property type="entry name" value="AB_hydrolase_fold"/>
</dbReference>
<dbReference type="SUPFAM" id="SSF53474">
    <property type="entry name" value="alpha/beta-Hydrolases"/>
    <property type="match status" value="1"/>
</dbReference>
<dbReference type="InterPro" id="IPR050266">
    <property type="entry name" value="AB_hydrolase_sf"/>
</dbReference>
<evidence type="ECO:0000313" key="3">
    <source>
        <dbReference type="Proteomes" id="UP001500902"/>
    </source>
</evidence>
<accession>A0ABP7B627</accession>
<dbReference type="PRINTS" id="PR00111">
    <property type="entry name" value="ABHYDROLASE"/>
</dbReference>
<reference evidence="3" key="1">
    <citation type="journal article" date="2019" name="Int. J. Syst. Evol. Microbiol.">
        <title>The Global Catalogue of Microorganisms (GCM) 10K type strain sequencing project: providing services to taxonomists for standard genome sequencing and annotation.</title>
        <authorList>
            <consortium name="The Broad Institute Genomics Platform"/>
            <consortium name="The Broad Institute Genome Sequencing Center for Infectious Disease"/>
            <person name="Wu L."/>
            <person name="Ma J."/>
        </authorList>
    </citation>
    <scope>NUCLEOTIDE SEQUENCE [LARGE SCALE GENOMIC DNA]</scope>
    <source>
        <strain evidence="3">JCM 16904</strain>
    </source>
</reference>
<dbReference type="InterPro" id="IPR000073">
    <property type="entry name" value="AB_hydrolase_1"/>
</dbReference>
<keyword evidence="3" id="KW-1185">Reference proteome</keyword>
<dbReference type="PANTHER" id="PTHR43798:SF33">
    <property type="entry name" value="HYDROLASE, PUTATIVE (AFU_ORTHOLOGUE AFUA_2G14860)-RELATED"/>
    <property type="match status" value="1"/>
</dbReference>
<gene>
    <name evidence="2" type="ORF">GCM10022224_009850</name>
</gene>
<name>A0ABP7B627_9ACTN</name>
<organism evidence="2 3">
    <name type="scientific">Nonomuraea antimicrobica</name>
    <dbReference type="NCBI Taxonomy" id="561173"/>
    <lineage>
        <taxon>Bacteria</taxon>
        <taxon>Bacillati</taxon>
        <taxon>Actinomycetota</taxon>
        <taxon>Actinomycetes</taxon>
        <taxon>Streptosporangiales</taxon>
        <taxon>Streptosporangiaceae</taxon>
        <taxon>Nonomuraea</taxon>
    </lineage>
</organism>